<protein>
    <recommendedName>
        <fullName evidence="6">IF rod domain-containing protein</fullName>
    </recommendedName>
</protein>
<dbReference type="GO" id="GO:0031424">
    <property type="term" value="P:keratinization"/>
    <property type="evidence" value="ECO:0007669"/>
    <property type="project" value="TreeGrafter"/>
</dbReference>
<keyword evidence="8" id="KW-1185">Reference proteome</keyword>
<dbReference type="GO" id="GO:0030280">
    <property type="term" value="F:structural constituent of skin epidermis"/>
    <property type="evidence" value="ECO:0007669"/>
    <property type="project" value="TreeGrafter"/>
</dbReference>
<keyword evidence="3 5" id="KW-0175">Coiled coil</keyword>
<dbReference type="Gene3D" id="1.20.5.170">
    <property type="match status" value="1"/>
</dbReference>
<dbReference type="SUPFAM" id="SSF64593">
    <property type="entry name" value="Intermediate filament protein, coiled coil region"/>
    <property type="match status" value="2"/>
</dbReference>
<dbReference type="Proteomes" id="UP000823561">
    <property type="component" value="Chromosome 10"/>
</dbReference>
<dbReference type="GO" id="GO:0005615">
    <property type="term" value="C:extracellular space"/>
    <property type="evidence" value="ECO:0007669"/>
    <property type="project" value="TreeGrafter"/>
</dbReference>
<dbReference type="InterPro" id="IPR003054">
    <property type="entry name" value="Keratin_II"/>
</dbReference>
<dbReference type="FunFam" id="1.20.5.170:FF:000004">
    <property type="entry name" value="Keratin, type II cytoskeletal 5"/>
    <property type="match status" value="1"/>
</dbReference>
<accession>A0AAV6GMN1</accession>
<comment type="similarity">
    <text evidence="4">Belongs to the intermediate filament family.</text>
</comment>
<dbReference type="PROSITE" id="PS51842">
    <property type="entry name" value="IF_ROD_2"/>
    <property type="match status" value="1"/>
</dbReference>
<dbReference type="PANTHER" id="PTHR45616">
    <property type="entry name" value="GATA-TYPE DOMAIN-CONTAINING PROTEIN"/>
    <property type="match status" value="1"/>
</dbReference>
<evidence type="ECO:0000256" key="5">
    <source>
        <dbReference type="SAM" id="Coils"/>
    </source>
</evidence>
<dbReference type="AlphaFoldDB" id="A0AAV6GMN1"/>
<dbReference type="Pfam" id="PF00038">
    <property type="entry name" value="Filament"/>
    <property type="match status" value="1"/>
</dbReference>
<keyword evidence="2 4" id="KW-0403">Intermediate filament</keyword>
<dbReference type="InterPro" id="IPR018039">
    <property type="entry name" value="IF_conserved"/>
</dbReference>
<dbReference type="GO" id="GO:0045095">
    <property type="term" value="C:keratin filament"/>
    <property type="evidence" value="ECO:0007669"/>
    <property type="project" value="InterPro"/>
</dbReference>
<dbReference type="InterPro" id="IPR039008">
    <property type="entry name" value="IF_rod_dom"/>
</dbReference>
<dbReference type="FunFam" id="1.20.5.1160:FF:000001">
    <property type="entry name" value="Keratin type II"/>
    <property type="match status" value="1"/>
</dbReference>
<dbReference type="PANTHER" id="PTHR45616:SF21">
    <property type="entry name" value="KERATIN, TYPE II CYTOSKELETAL 7"/>
    <property type="match status" value="1"/>
</dbReference>
<dbReference type="PRINTS" id="PR01276">
    <property type="entry name" value="TYPE2KERATIN"/>
</dbReference>
<keyword evidence="1" id="KW-0416">Keratin</keyword>
<dbReference type="GO" id="GO:0045109">
    <property type="term" value="P:intermediate filament organization"/>
    <property type="evidence" value="ECO:0007669"/>
    <property type="project" value="TreeGrafter"/>
</dbReference>
<dbReference type="EMBL" id="JADWDJ010000010">
    <property type="protein sequence ID" value="KAG5274970.1"/>
    <property type="molecule type" value="Genomic_DNA"/>
</dbReference>
<feature type="coiled-coil region" evidence="5">
    <location>
        <begin position="317"/>
        <end position="376"/>
    </location>
</feature>
<evidence type="ECO:0000256" key="3">
    <source>
        <dbReference type="ARBA" id="ARBA00023054"/>
    </source>
</evidence>
<evidence type="ECO:0000259" key="6">
    <source>
        <dbReference type="PROSITE" id="PS51842"/>
    </source>
</evidence>
<dbReference type="Gene3D" id="1.20.5.1160">
    <property type="entry name" value="Vasodilator-stimulated phosphoprotein"/>
    <property type="match status" value="1"/>
</dbReference>
<evidence type="ECO:0000256" key="4">
    <source>
        <dbReference type="RuleBase" id="RU000685"/>
    </source>
</evidence>
<name>A0AAV6GMN1_9TELE</name>
<evidence type="ECO:0000313" key="7">
    <source>
        <dbReference type="EMBL" id="KAG5274970.1"/>
    </source>
</evidence>
<proteinExistence type="inferred from homology"/>
<dbReference type="SMART" id="SM01391">
    <property type="entry name" value="Filament"/>
    <property type="match status" value="1"/>
</dbReference>
<feature type="domain" description="IF rod" evidence="6">
    <location>
        <begin position="92"/>
        <end position="397"/>
    </location>
</feature>
<organism evidence="7 8">
    <name type="scientific">Alosa alosa</name>
    <name type="common">allis shad</name>
    <dbReference type="NCBI Taxonomy" id="278164"/>
    <lineage>
        <taxon>Eukaryota</taxon>
        <taxon>Metazoa</taxon>
        <taxon>Chordata</taxon>
        <taxon>Craniata</taxon>
        <taxon>Vertebrata</taxon>
        <taxon>Euteleostomi</taxon>
        <taxon>Actinopterygii</taxon>
        <taxon>Neopterygii</taxon>
        <taxon>Teleostei</taxon>
        <taxon>Clupei</taxon>
        <taxon>Clupeiformes</taxon>
        <taxon>Clupeoidei</taxon>
        <taxon>Clupeidae</taxon>
        <taxon>Alosa</taxon>
    </lineage>
</organism>
<gene>
    <name evidence="7" type="ORF">AALO_G00142150</name>
</gene>
<evidence type="ECO:0000313" key="8">
    <source>
        <dbReference type="Proteomes" id="UP000823561"/>
    </source>
</evidence>
<feature type="coiled-coil region" evidence="5">
    <location>
        <begin position="104"/>
        <end position="131"/>
    </location>
</feature>
<evidence type="ECO:0000256" key="2">
    <source>
        <dbReference type="ARBA" id="ARBA00022754"/>
    </source>
</evidence>
<feature type="coiled-coil region" evidence="5">
    <location>
        <begin position="160"/>
        <end position="236"/>
    </location>
</feature>
<dbReference type="PROSITE" id="PS00226">
    <property type="entry name" value="IF_ROD_1"/>
    <property type="match status" value="1"/>
</dbReference>
<sequence>MSGHFSSHTDFIRHRGYRVAQINKAGYAVGGVKMVQGHARYGVSDYAYRVGGWCNRPAVSAPLRTHVDYDKRLLTPITMNIDPDYKNVRNQEKEQIKVLNNRFASFIDKRVRNLEQQNKMLETKWSLLQDQTTSHSKIDQLFEAYISNLRHHLDCLGHDKVRLEGDLHNMQELVEDFKKKYEDEINKRISCENEFVLLQKDSEDAKMAAWELKATLDNLNDEVHFLRKLYDLELQELQAQIKDTSVVVEMDNSRNLDMDAIVGLRSKPSMRTSPTAARLRLKPEMQVSVTKSSSEMQSSKAEIAECNRIITRIHSEIDTIKGQREKLETQIVEAEECGQRAVTKARGSIKDLEAALQRTKQDMAKQVREYQELMNVKLALDIEIATYRKLLEGEESR</sequence>
<evidence type="ECO:0000256" key="1">
    <source>
        <dbReference type="ARBA" id="ARBA00022744"/>
    </source>
</evidence>
<comment type="caution">
    <text evidence="7">The sequence shown here is derived from an EMBL/GenBank/DDBJ whole genome shotgun (WGS) entry which is preliminary data.</text>
</comment>
<reference evidence="7" key="1">
    <citation type="submission" date="2020-10" db="EMBL/GenBank/DDBJ databases">
        <title>Chromosome-scale genome assembly of the Allis shad, Alosa alosa.</title>
        <authorList>
            <person name="Margot Z."/>
            <person name="Christophe K."/>
            <person name="Cabau C."/>
            <person name="Louis A."/>
            <person name="Berthelot C."/>
            <person name="Parey E."/>
            <person name="Roest Crollius H."/>
            <person name="Montfort J."/>
            <person name="Robinson-Rechavi M."/>
            <person name="Bucao C."/>
            <person name="Bouchez O."/>
            <person name="Gislard M."/>
            <person name="Lluch J."/>
            <person name="Milhes M."/>
            <person name="Lampietro C."/>
            <person name="Lopez Roques C."/>
            <person name="Donnadieu C."/>
            <person name="Braasch I."/>
            <person name="Desvignes T."/>
            <person name="Postlethwait J."/>
            <person name="Bobe J."/>
            <person name="Guiguen Y."/>
        </authorList>
    </citation>
    <scope>NUCLEOTIDE SEQUENCE</scope>
    <source>
        <strain evidence="7">M-15738</strain>
        <tissue evidence="7">Blood</tissue>
    </source>
</reference>